<dbReference type="GO" id="GO:0016020">
    <property type="term" value="C:membrane"/>
    <property type="evidence" value="ECO:0007669"/>
    <property type="project" value="UniProtKB-SubCell"/>
</dbReference>
<accession>F6H5E1</accession>
<organism evidence="8 9">
    <name type="scientific">Vitis vinifera</name>
    <name type="common">Grape</name>
    <dbReference type="NCBI Taxonomy" id="29760"/>
    <lineage>
        <taxon>Eukaryota</taxon>
        <taxon>Viridiplantae</taxon>
        <taxon>Streptophyta</taxon>
        <taxon>Embryophyta</taxon>
        <taxon>Tracheophyta</taxon>
        <taxon>Spermatophyta</taxon>
        <taxon>Magnoliopsida</taxon>
        <taxon>eudicotyledons</taxon>
        <taxon>Gunneridae</taxon>
        <taxon>Pentapetalae</taxon>
        <taxon>rosids</taxon>
        <taxon>Vitales</taxon>
        <taxon>Vitaceae</taxon>
        <taxon>Viteae</taxon>
        <taxon>Vitis</taxon>
    </lineage>
</organism>
<evidence type="ECO:0000259" key="7">
    <source>
        <dbReference type="Pfam" id="PF00954"/>
    </source>
</evidence>
<keyword evidence="9" id="KW-1185">Reference proteome</keyword>
<evidence type="ECO:0000313" key="9">
    <source>
        <dbReference type="Proteomes" id="UP000009183"/>
    </source>
</evidence>
<dbReference type="AlphaFoldDB" id="F6H5E1"/>
<keyword evidence="3" id="KW-0732">Signal</keyword>
<dbReference type="PaxDb" id="29760-VIT_12s0028g03530.t01"/>
<dbReference type="PANTHER" id="PTHR47974">
    <property type="entry name" value="OS07G0415500 PROTEIN"/>
    <property type="match status" value="1"/>
</dbReference>
<name>F6H5E1_VITVI</name>
<comment type="subcellular location">
    <subcellularLocation>
        <location evidence="1">Membrane</location>
        <topology evidence="1">Single-pass membrane protein</topology>
    </subcellularLocation>
</comment>
<proteinExistence type="predicted"/>
<keyword evidence="4" id="KW-1133">Transmembrane helix</keyword>
<dbReference type="EMBL" id="FN595235">
    <property type="protein sequence ID" value="CCB47290.1"/>
    <property type="molecule type" value="Genomic_DNA"/>
</dbReference>
<dbReference type="OrthoDB" id="1481013at2759"/>
<evidence type="ECO:0000256" key="4">
    <source>
        <dbReference type="ARBA" id="ARBA00022989"/>
    </source>
</evidence>
<gene>
    <name evidence="8" type="ordered locus">VIT_12s0028g03530</name>
</gene>
<dbReference type="Pfam" id="PF00954">
    <property type="entry name" value="S_locus_glycop"/>
    <property type="match status" value="1"/>
</dbReference>
<keyword evidence="6" id="KW-1015">Disulfide bond</keyword>
<evidence type="ECO:0000256" key="5">
    <source>
        <dbReference type="ARBA" id="ARBA00023136"/>
    </source>
</evidence>
<dbReference type="eggNOG" id="ENOG502RSAH">
    <property type="taxonomic scope" value="Eukaryota"/>
</dbReference>
<protein>
    <recommendedName>
        <fullName evidence="7">S-locus glycoprotein domain-containing protein</fullName>
    </recommendedName>
</protein>
<dbReference type="PANTHER" id="PTHR47974:SF19">
    <property type="entry name" value="RECEPTOR-LIKE SERINE_THREONINE-PROTEIN KINASE"/>
    <property type="match status" value="1"/>
</dbReference>
<dbReference type="Gene3D" id="1.10.510.10">
    <property type="entry name" value="Transferase(Phosphotransferase) domain 1"/>
    <property type="match status" value="1"/>
</dbReference>
<dbReference type="Proteomes" id="UP000009183">
    <property type="component" value="Chromosome 12"/>
</dbReference>
<reference evidence="9" key="1">
    <citation type="journal article" date="2007" name="Nature">
        <title>The grapevine genome sequence suggests ancestral hexaploidization in major angiosperm phyla.</title>
        <authorList>
            <consortium name="The French-Italian Public Consortium for Grapevine Genome Characterization."/>
            <person name="Jaillon O."/>
            <person name="Aury J.-M."/>
            <person name="Noel B."/>
            <person name="Policriti A."/>
            <person name="Clepet C."/>
            <person name="Casagrande A."/>
            <person name="Choisne N."/>
            <person name="Aubourg S."/>
            <person name="Vitulo N."/>
            <person name="Jubin C."/>
            <person name="Vezzi A."/>
            <person name="Legeai F."/>
            <person name="Hugueney P."/>
            <person name="Dasilva C."/>
            <person name="Horner D."/>
            <person name="Mica E."/>
            <person name="Jublot D."/>
            <person name="Poulain J."/>
            <person name="Bruyere C."/>
            <person name="Billault A."/>
            <person name="Segurens B."/>
            <person name="Gouyvenoux M."/>
            <person name="Ugarte E."/>
            <person name="Cattonaro F."/>
            <person name="Anthouard V."/>
            <person name="Vico V."/>
            <person name="Del Fabbro C."/>
            <person name="Alaux M."/>
            <person name="Di Gaspero G."/>
            <person name="Dumas V."/>
            <person name="Felice N."/>
            <person name="Paillard S."/>
            <person name="Juman I."/>
            <person name="Moroldo M."/>
            <person name="Scalabrin S."/>
            <person name="Canaguier A."/>
            <person name="Le Clainche I."/>
            <person name="Malacrida G."/>
            <person name="Durand E."/>
            <person name="Pesole G."/>
            <person name="Laucou V."/>
            <person name="Chatelet P."/>
            <person name="Merdinoglu D."/>
            <person name="Delledonne M."/>
            <person name="Pezzotti M."/>
            <person name="Lecharny A."/>
            <person name="Scarpelli C."/>
            <person name="Artiguenave F."/>
            <person name="Pe M.E."/>
            <person name="Valle G."/>
            <person name="Morgante M."/>
            <person name="Caboche M."/>
            <person name="Adam-Blondon A.-F."/>
            <person name="Weissenbach J."/>
            <person name="Quetier F."/>
            <person name="Wincker P."/>
        </authorList>
    </citation>
    <scope>NUCLEOTIDE SEQUENCE [LARGE SCALE GENOMIC DNA]</scope>
    <source>
        <strain evidence="9">cv. Pinot noir / PN40024</strain>
    </source>
</reference>
<evidence type="ECO:0000313" key="8">
    <source>
        <dbReference type="EMBL" id="CCB47290.1"/>
    </source>
</evidence>
<evidence type="ECO:0000256" key="1">
    <source>
        <dbReference type="ARBA" id="ARBA00004167"/>
    </source>
</evidence>
<dbReference type="HOGENOM" id="CLU_1181948_0_0_1"/>
<dbReference type="PROSITE" id="PS50007">
    <property type="entry name" value="PIPLC_X_DOMAIN"/>
    <property type="match status" value="1"/>
</dbReference>
<sequence length="235" mass="27113">MFLTAWSNPENPAPGIFSSKVEVVQNGASHDLLWNHSKMYWSSGEWTGKNFVNVPEIDRDYYIKNFRFVKTENESYFTFDAGFPSVDTRFVLDYTGQLKQIVWGKDFTEWAIYWTRPTLQWWKIAASELIASYIVNSSHGAVTLLDNRLEGNADMEELSRACKIACWCIQDDEKERPTMGQVVRFLEGVSELGTPPIPRFLRRLLKMAPPFKRRLTVCNSNLYMSKSPSLNQISS</sequence>
<evidence type="ECO:0000256" key="3">
    <source>
        <dbReference type="ARBA" id="ARBA00022729"/>
    </source>
</evidence>
<dbReference type="InParanoid" id="F6H5E1"/>
<keyword evidence="2" id="KW-0812">Transmembrane</keyword>
<dbReference type="InterPro" id="IPR000858">
    <property type="entry name" value="S_locus_glycoprot_dom"/>
</dbReference>
<dbReference type="GO" id="GO:0048544">
    <property type="term" value="P:recognition of pollen"/>
    <property type="evidence" value="ECO:0007669"/>
    <property type="project" value="InterPro"/>
</dbReference>
<evidence type="ECO:0000256" key="2">
    <source>
        <dbReference type="ARBA" id="ARBA00022692"/>
    </source>
</evidence>
<evidence type="ECO:0000256" key="6">
    <source>
        <dbReference type="ARBA" id="ARBA00023157"/>
    </source>
</evidence>
<keyword evidence="5" id="KW-0472">Membrane</keyword>
<feature type="domain" description="S-locus glycoprotein" evidence="7">
    <location>
        <begin position="41"/>
        <end position="118"/>
    </location>
</feature>